<dbReference type="Pfam" id="PF00828">
    <property type="entry name" value="Ribosomal_L27A"/>
    <property type="match status" value="1"/>
</dbReference>
<keyword evidence="7" id="KW-1185">Reference proteome</keyword>
<dbReference type="InterPro" id="IPR005749">
    <property type="entry name" value="Ribosomal_uL15_bac-type"/>
</dbReference>
<dbReference type="PANTHER" id="PTHR12934">
    <property type="entry name" value="50S RIBOSOMAL PROTEIN L15"/>
    <property type="match status" value="1"/>
</dbReference>
<dbReference type="SUPFAM" id="SSF52080">
    <property type="entry name" value="Ribosomal proteins L15p and L18e"/>
    <property type="match status" value="1"/>
</dbReference>
<dbReference type="InterPro" id="IPR021131">
    <property type="entry name" value="Ribosomal_uL15/eL18"/>
</dbReference>
<dbReference type="GO" id="GO:0003735">
    <property type="term" value="F:structural constituent of ribosome"/>
    <property type="evidence" value="ECO:0007669"/>
    <property type="project" value="InterPro"/>
</dbReference>
<feature type="domain" description="Large ribosomal subunit protein uL15/eL18" evidence="6">
    <location>
        <begin position="126"/>
        <end position="204"/>
    </location>
</feature>
<dbReference type="InterPro" id="IPR036227">
    <property type="entry name" value="Ribosomal_uL15/eL18_sf"/>
</dbReference>
<evidence type="ECO:0000256" key="4">
    <source>
        <dbReference type="ARBA" id="ARBA00035299"/>
    </source>
</evidence>
<reference evidence="8" key="1">
    <citation type="submission" date="2022-11" db="UniProtKB">
        <authorList>
            <consortium name="WormBaseParasite"/>
        </authorList>
    </citation>
    <scope>IDENTIFICATION</scope>
</reference>
<dbReference type="GO" id="GO:0005762">
    <property type="term" value="C:mitochondrial large ribosomal subunit"/>
    <property type="evidence" value="ECO:0007669"/>
    <property type="project" value="TreeGrafter"/>
</dbReference>
<dbReference type="GO" id="GO:0006412">
    <property type="term" value="P:translation"/>
    <property type="evidence" value="ECO:0007669"/>
    <property type="project" value="InterPro"/>
</dbReference>
<keyword evidence="3" id="KW-0687">Ribonucleoprotein</keyword>
<evidence type="ECO:0000313" key="8">
    <source>
        <dbReference type="WBParaSite" id="sdigi.contig720.g9586.t1"/>
    </source>
</evidence>
<comment type="similarity">
    <text evidence="1">Belongs to the universal ribosomal protein uL15 family.</text>
</comment>
<name>A0A915Q1A5_9BILA</name>
<dbReference type="Proteomes" id="UP000887581">
    <property type="component" value="Unplaced"/>
</dbReference>
<evidence type="ECO:0000313" key="7">
    <source>
        <dbReference type="Proteomes" id="UP000887581"/>
    </source>
</evidence>
<sequence>MRFFIWALRCVQMSVINYDKITAQVSLGMASKVIKSARERALHYVENASRLQKQDLRDNPGARTQGRQLKSSLHNQAGHTIGELQHAAKPPLGWIWGNFYLPWQRLFPGEKYFNGDINLRREYPPLSLIELQRLIDLGWLDTSILIDITALCNTRRYHCKPSLRQFGVQLTDQGADCFSSAVNLEVQWASETAIAAVERAGGRIRLAYYDAAALEAAVDPEKWFLSGKPIPRRKAPPGNLMSLYTDPRHRGYLANPEDLSKAEEELAQIMGYKREPAQENWEEKERDQLFLGIPSGSIISLKDKKCFAPLHPVLRKYYGIDNSAEDNFVTDHSYATTFSLTSMRENDFKHS</sequence>
<dbReference type="PANTHER" id="PTHR12934:SF11">
    <property type="entry name" value="LARGE RIBOSOMAL SUBUNIT PROTEIN UL15M"/>
    <property type="match status" value="1"/>
</dbReference>
<evidence type="ECO:0000256" key="3">
    <source>
        <dbReference type="ARBA" id="ARBA00023274"/>
    </source>
</evidence>
<evidence type="ECO:0000256" key="5">
    <source>
        <dbReference type="ARBA" id="ARBA00035423"/>
    </source>
</evidence>
<protein>
    <recommendedName>
        <fullName evidence="4">Large ribosomal subunit protein uL15m</fullName>
    </recommendedName>
    <alternativeName>
        <fullName evidence="5">39S ribosomal protein L15, mitochondrial</fullName>
    </alternativeName>
</protein>
<evidence type="ECO:0000259" key="6">
    <source>
        <dbReference type="Pfam" id="PF00828"/>
    </source>
</evidence>
<keyword evidence="2" id="KW-0689">Ribosomal protein</keyword>
<dbReference type="WBParaSite" id="sdigi.contig720.g9586.t1">
    <property type="protein sequence ID" value="sdigi.contig720.g9586.t1"/>
    <property type="gene ID" value="sdigi.contig720.g9586"/>
</dbReference>
<organism evidence="7 8">
    <name type="scientific">Setaria digitata</name>
    <dbReference type="NCBI Taxonomy" id="48799"/>
    <lineage>
        <taxon>Eukaryota</taxon>
        <taxon>Metazoa</taxon>
        <taxon>Ecdysozoa</taxon>
        <taxon>Nematoda</taxon>
        <taxon>Chromadorea</taxon>
        <taxon>Rhabditida</taxon>
        <taxon>Spirurina</taxon>
        <taxon>Spiruromorpha</taxon>
        <taxon>Filarioidea</taxon>
        <taxon>Setariidae</taxon>
        <taxon>Setaria</taxon>
    </lineage>
</organism>
<evidence type="ECO:0000256" key="1">
    <source>
        <dbReference type="ARBA" id="ARBA00007320"/>
    </source>
</evidence>
<accession>A0A915Q1A5</accession>
<dbReference type="AlphaFoldDB" id="A0A915Q1A5"/>
<proteinExistence type="inferred from homology"/>
<evidence type="ECO:0000256" key="2">
    <source>
        <dbReference type="ARBA" id="ARBA00022980"/>
    </source>
</evidence>